<dbReference type="Proteomes" id="UP000001568">
    <property type="component" value="Chromosome 8"/>
</dbReference>
<dbReference type="STRING" id="436017.A4S1Y3"/>
<keyword evidence="6" id="KW-0249">Electron transport</keyword>
<proteinExistence type="inferred from homology"/>
<evidence type="ECO:0000313" key="10">
    <source>
        <dbReference type="Proteomes" id="UP000001568"/>
    </source>
</evidence>
<gene>
    <name evidence="9" type="ORF">OSTLU_9445</name>
</gene>
<evidence type="ECO:0000256" key="3">
    <source>
        <dbReference type="ARBA" id="ARBA00022448"/>
    </source>
</evidence>
<dbReference type="Gramene" id="ABO97739">
    <property type="protein sequence ID" value="ABO97739"/>
    <property type="gene ID" value="OSTLU_9445"/>
</dbReference>
<dbReference type="eggNOG" id="KOG3365">
    <property type="taxonomic scope" value="Eukaryota"/>
</dbReference>
<comment type="subcellular location">
    <subcellularLocation>
        <location evidence="1">Mitochondrion inner membrane</location>
        <topology evidence="1">Peripheral membrane protein</topology>
        <orientation evidence="1">Matrix side</orientation>
    </subcellularLocation>
</comment>
<evidence type="ECO:0000256" key="1">
    <source>
        <dbReference type="ARBA" id="ARBA00004443"/>
    </source>
</evidence>
<dbReference type="RefSeq" id="XP_001419446.1">
    <property type="nucleotide sequence ID" value="XM_001419409.1"/>
</dbReference>
<name>A4S1Y3_OSTLU</name>
<dbReference type="GeneID" id="5003144"/>
<dbReference type="PANTHER" id="PTHR12653">
    <property type="entry name" value="NADH-UBIQUINONE OXIDOREDUCTASE 13 KD-B SUBUNIT"/>
    <property type="match status" value="1"/>
</dbReference>
<keyword evidence="7" id="KW-0496">Mitochondrion</keyword>
<keyword evidence="10" id="KW-1185">Reference proteome</keyword>
<sequence length="97" mass="10740">KQTTGIVGLDVLDDAKATYEAICEEVLREVEVGIPSDAGYREAVTKLYAERLAKVRAGGSVREIEDAIGEGQIEEMYEAAKDELALIPKMRAWKPWD</sequence>
<evidence type="ECO:0000256" key="7">
    <source>
        <dbReference type="ARBA" id="ARBA00023128"/>
    </source>
</evidence>
<reference evidence="9 10" key="1">
    <citation type="journal article" date="2007" name="Proc. Natl. Acad. Sci. U.S.A.">
        <title>The tiny eukaryote Ostreococcus provides genomic insights into the paradox of plankton speciation.</title>
        <authorList>
            <person name="Palenik B."/>
            <person name="Grimwood J."/>
            <person name="Aerts A."/>
            <person name="Rouze P."/>
            <person name="Salamov A."/>
            <person name="Putnam N."/>
            <person name="Dupont C."/>
            <person name="Jorgensen R."/>
            <person name="Derelle E."/>
            <person name="Rombauts S."/>
            <person name="Zhou K."/>
            <person name="Otillar R."/>
            <person name="Merchant S.S."/>
            <person name="Podell S."/>
            <person name="Gaasterland T."/>
            <person name="Napoli C."/>
            <person name="Gendler K."/>
            <person name="Manuell A."/>
            <person name="Tai V."/>
            <person name="Vallon O."/>
            <person name="Piganeau G."/>
            <person name="Jancek S."/>
            <person name="Heijde M."/>
            <person name="Jabbari K."/>
            <person name="Bowler C."/>
            <person name="Lohr M."/>
            <person name="Robbens S."/>
            <person name="Werner G."/>
            <person name="Dubchak I."/>
            <person name="Pazour G.J."/>
            <person name="Ren Q."/>
            <person name="Paulsen I."/>
            <person name="Delwiche C."/>
            <person name="Schmutz J."/>
            <person name="Rokhsar D."/>
            <person name="Van de Peer Y."/>
            <person name="Moreau H."/>
            <person name="Grigoriev I.V."/>
        </authorList>
    </citation>
    <scope>NUCLEOTIDE SEQUENCE [LARGE SCALE GENOMIC DNA]</scope>
    <source>
        <strain evidence="9 10">CCE9901</strain>
    </source>
</reference>
<keyword evidence="3" id="KW-0813">Transport</keyword>
<comment type="similarity">
    <text evidence="2">Belongs to the complex I NDUFA5 subunit family.</text>
</comment>
<dbReference type="OMA" id="ENQWKWP"/>
<dbReference type="PANTHER" id="PTHR12653:SF0">
    <property type="entry name" value="NADH DEHYDROGENASE [UBIQUINONE] 1 ALPHA SUBCOMPLEX SUBUNIT 5"/>
    <property type="match status" value="1"/>
</dbReference>
<organism evidence="9 10">
    <name type="scientific">Ostreococcus lucimarinus (strain CCE9901)</name>
    <dbReference type="NCBI Taxonomy" id="436017"/>
    <lineage>
        <taxon>Eukaryota</taxon>
        <taxon>Viridiplantae</taxon>
        <taxon>Chlorophyta</taxon>
        <taxon>Mamiellophyceae</taxon>
        <taxon>Mamiellales</taxon>
        <taxon>Bathycoccaceae</taxon>
        <taxon>Ostreococcus</taxon>
    </lineage>
</organism>
<dbReference type="KEGG" id="olu:OSTLU_9445"/>
<dbReference type="OrthoDB" id="286811at2759"/>
<dbReference type="GO" id="GO:0022904">
    <property type="term" value="P:respiratory electron transport chain"/>
    <property type="evidence" value="ECO:0007669"/>
    <property type="project" value="InterPro"/>
</dbReference>
<dbReference type="AlphaFoldDB" id="A4S1Y3"/>
<evidence type="ECO:0000256" key="8">
    <source>
        <dbReference type="ARBA" id="ARBA00023136"/>
    </source>
</evidence>
<keyword evidence="8" id="KW-0472">Membrane</keyword>
<dbReference type="EMBL" id="CP000588">
    <property type="protein sequence ID" value="ABO97739.1"/>
    <property type="molecule type" value="Genomic_DNA"/>
</dbReference>
<accession>A4S1Y3</accession>
<feature type="non-terminal residue" evidence="9">
    <location>
        <position position="97"/>
    </location>
</feature>
<evidence type="ECO:0000313" key="9">
    <source>
        <dbReference type="EMBL" id="ABO97739.1"/>
    </source>
</evidence>
<dbReference type="GO" id="GO:0005743">
    <property type="term" value="C:mitochondrial inner membrane"/>
    <property type="evidence" value="ECO:0007669"/>
    <property type="project" value="UniProtKB-SubCell"/>
</dbReference>
<dbReference type="Pfam" id="PF04716">
    <property type="entry name" value="ETC_C1_NDUFA5"/>
    <property type="match status" value="1"/>
</dbReference>
<evidence type="ECO:0000256" key="2">
    <source>
        <dbReference type="ARBA" id="ARBA00010261"/>
    </source>
</evidence>
<dbReference type="InterPro" id="IPR006806">
    <property type="entry name" value="NDUFA5"/>
</dbReference>
<protein>
    <submittedName>
        <fullName evidence="9">Uncharacterized protein</fullName>
    </submittedName>
</protein>
<keyword evidence="4" id="KW-0679">Respiratory chain</keyword>
<dbReference type="HOGENOM" id="CLU_099943_1_1_1"/>
<evidence type="ECO:0000256" key="5">
    <source>
        <dbReference type="ARBA" id="ARBA00022792"/>
    </source>
</evidence>
<evidence type="ECO:0000256" key="6">
    <source>
        <dbReference type="ARBA" id="ARBA00022982"/>
    </source>
</evidence>
<feature type="non-terminal residue" evidence="9">
    <location>
        <position position="1"/>
    </location>
</feature>
<keyword evidence="5" id="KW-0999">Mitochondrion inner membrane</keyword>
<evidence type="ECO:0000256" key="4">
    <source>
        <dbReference type="ARBA" id="ARBA00022660"/>
    </source>
</evidence>